<dbReference type="GO" id="GO:0009252">
    <property type="term" value="P:peptidoglycan biosynthetic process"/>
    <property type="evidence" value="ECO:0007669"/>
    <property type="project" value="UniProtKB-UniRule"/>
</dbReference>
<dbReference type="GO" id="GO:0008270">
    <property type="term" value="F:zinc ion binding"/>
    <property type="evidence" value="ECO:0007669"/>
    <property type="project" value="UniProtKB-UniRule"/>
</dbReference>
<keyword evidence="8 14" id="KW-0378">Hydrolase</keyword>
<comment type="pathway">
    <text evidence="14">Cell wall biogenesis; peptidoglycan biosynthesis.</text>
</comment>
<reference evidence="17 18" key="1">
    <citation type="submission" date="2018-01" db="EMBL/GenBank/DDBJ databases">
        <title>Genome sequence of a Cantenovulum-like bacteria.</title>
        <authorList>
            <person name="Tan W.R."/>
            <person name="Lau N.-S."/>
            <person name="Go F."/>
            <person name="Amirul A.-A.A."/>
        </authorList>
    </citation>
    <scope>NUCLEOTIDE SEQUENCE [LARGE SCALE GENOMIC DNA]</scope>
    <source>
        <strain evidence="17 18">CCB-QB4</strain>
    </source>
</reference>
<evidence type="ECO:0000256" key="4">
    <source>
        <dbReference type="ARBA" id="ARBA00022519"/>
    </source>
</evidence>
<comment type="function">
    <text evidence="14">Catalyzes cross-linking of the peptidoglycan cell wall.</text>
</comment>
<keyword evidence="5 14" id="KW-0121">Carboxypeptidase</keyword>
<keyword evidence="13 14" id="KW-0961">Cell wall biogenesis/degradation</keyword>
<keyword evidence="7 14" id="KW-0812">Transmembrane</keyword>
<dbReference type="UniPathway" id="UPA00219"/>
<dbReference type="InterPro" id="IPR050515">
    <property type="entry name" value="Beta-lactam/transpept"/>
</dbReference>
<comment type="catalytic activity">
    <reaction evidence="14">
        <text>Preferential cleavage: (Ac)2-L-Lys-D-Ala-|-D-Ala. Also transpeptidation of peptidyl-alanyl moieties that are N-acyl substituents of D-alanine.</text>
        <dbReference type="EC" id="3.4.16.4"/>
    </reaction>
</comment>
<feature type="domain" description="Penicillin-binding protein transpeptidase" evidence="15">
    <location>
        <begin position="275"/>
        <end position="614"/>
    </location>
</feature>
<dbReference type="GO" id="GO:0005886">
    <property type="term" value="C:plasma membrane"/>
    <property type="evidence" value="ECO:0007669"/>
    <property type="project" value="UniProtKB-SubCell"/>
</dbReference>
<dbReference type="GO" id="GO:0008658">
    <property type="term" value="F:penicillin binding"/>
    <property type="evidence" value="ECO:0007669"/>
    <property type="project" value="UniProtKB-UniRule"/>
</dbReference>
<evidence type="ECO:0000256" key="7">
    <source>
        <dbReference type="ARBA" id="ARBA00022692"/>
    </source>
</evidence>
<evidence type="ECO:0000256" key="1">
    <source>
        <dbReference type="ARBA" id="ARBA00004167"/>
    </source>
</evidence>
<comment type="similarity">
    <text evidence="14">Belongs to the transpeptidase family. MrdA subfamily.</text>
</comment>
<dbReference type="InterPro" id="IPR001460">
    <property type="entry name" value="PCN-bd_Tpept"/>
</dbReference>
<feature type="binding site" evidence="14">
    <location>
        <position position="373"/>
    </location>
    <ligand>
        <name>Zn(2+)</name>
        <dbReference type="ChEBI" id="CHEBI:29105"/>
    </ligand>
</feature>
<dbReference type="HAMAP" id="MF_02081">
    <property type="entry name" value="MrdA_transpept"/>
    <property type="match status" value="1"/>
</dbReference>
<comment type="subcellular location">
    <subcellularLocation>
        <location evidence="14">Cell inner membrane</location>
        <topology evidence="14">Single-pass membrane protein</topology>
    </subcellularLocation>
    <subcellularLocation>
        <location evidence="2">Cell membrane</location>
    </subcellularLocation>
    <subcellularLocation>
        <location evidence="1">Membrane</location>
        <topology evidence="1">Single-pass membrane protein</topology>
    </subcellularLocation>
</comment>
<dbReference type="InterPro" id="IPR012338">
    <property type="entry name" value="Beta-lactam/transpept-like"/>
</dbReference>
<keyword evidence="4 14" id="KW-0997">Cell inner membrane</keyword>
<sequence length="636" mass="70819">MWVKRRVAIRDHTAEANMFARRALIALAVVLAMVLTLLSNLYHLQVEKFSDYQTRADGNRIKVQPVPPNRGLIYDTNGVLLAENHPVYSLEIVAEDVKNIDGLLAQIEALIPVSHEQKKSFYRALKQNRRRRFKPIALIERLTPEEAAIIAVNQHQLDGVVIDAHLKRFYPHGDLLTHALGYVAKINPKDAARIEANNEKANYAATRDIGKQGLEKFYQNILHGTVGYRKVEVNSRGRVLREMDSQAPIPGNDLRLHLDISLQKLAQQLLADNRGAVVMLDAVNNGILALYSNPSYDPNLFVHGISGKDYRALLQSPDRPLINRATQGQYPPASTIKPLIGLLGLEKGLVTEQTTMWDPGYYQIKGIEHKYRDWKKWGHGHVDIHKSIEESCDTYFYDLALRLGIDAISEEMVKFGFGEATGVDIFEESSANMPSQQWKRARYNQPWYAGDTISIGIGQGYWTSTPLQLALATSVLANEGNFNEPKFLKAIESNTGTIDSPAQDRPPVAIQNKENWQIIKRAMYTTVQKVTGTAHKAFKGTTYDAAGKTGTAQVISIAQDAEYDETKIAERHRDNALFVGFAPYDEPKVVIAVVVENAGGGSSNAAPVARAMMDAYFASNPLGENPMQDLPLAREP</sequence>
<evidence type="ECO:0000256" key="11">
    <source>
        <dbReference type="ARBA" id="ARBA00022989"/>
    </source>
</evidence>
<dbReference type="Gene3D" id="3.40.710.10">
    <property type="entry name" value="DD-peptidase/beta-lactamase superfamily"/>
    <property type="match status" value="1"/>
</dbReference>
<dbReference type="GO" id="GO:0008360">
    <property type="term" value="P:regulation of cell shape"/>
    <property type="evidence" value="ECO:0007669"/>
    <property type="project" value="UniProtKB-KW"/>
</dbReference>
<dbReference type="GO" id="GO:0071972">
    <property type="term" value="F:peptidoglycan L,D-transpeptidase activity"/>
    <property type="evidence" value="ECO:0007669"/>
    <property type="project" value="TreeGrafter"/>
</dbReference>
<evidence type="ECO:0000256" key="10">
    <source>
        <dbReference type="ARBA" id="ARBA00022984"/>
    </source>
</evidence>
<dbReference type="KEGG" id="cate:C2869_18520"/>
<keyword evidence="18" id="KW-1185">Reference proteome</keyword>
<feature type="binding site" evidence="14">
    <location>
        <position position="392"/>
    </location>
    <ligand>
        <name>Zn(2+)</name>
        <dbReference type="ChEBI" id="CHEBI:29105"/>
    </ligand>
</feature>
<dbReference type="PANTHER" id="PTHR30627:SF2">
    <property type="entry name" value="PEPTIDOGLYCAN D,D-TRANSPEPTIDASE MRDA"/>
    <property type="match status" value="1"/>
</dbReference>
<keyword evidence="14" id="KW-0862">Zinc</keyword>
<evidence type="ECO:0000256" key="9">
    <source>
        <dbReference type="ARBA" id="ARBA00022960"/>
    </source>
</evidence>
<keyword evidence="11 14" id="KW-1133">Transmembrane helix</keyword>
<evidence type="ECO:0000256" key="12">
    <source>
        <dbReference type="ARBA" id="ARBA00023136"/>
    </source>
</evidence>
<dbReference type="Gene3D" id="3.90.1310.10">
    <property type="entry name" value="Penicillin-binding protein 2a (Domain 2)"/>
    <property type="match status" value="1"/>
</dbReference>
<keyword evidence="14" id="KW-0479">Metal-binding</keyword>
<keyword evidence="10 14" id="KW-0573">Peptidoglycan synthesis</keyword>
<keyword evidence="6 14" id="KW-0645">Protease</keyword>
<evidence type="ECO:0000256" key="14">
    <source>
        <dbReference type="HAMAP-Rule" id="MF_02081"/>
    </source>
</evidence>
<feature type="binding site" evidence="14">
    <location>
        <position position="358"/>
    </location>
    <ligand>
        <name>Zn(2+)</name>
        <dbReference type="ChEBI" id="CHEBI:29105"/>
    </ligand>
</feature>
<feature type="domain" description="Penicillin-binding protein dimerisation" evidence="16">
    <location>
        <begin position="66"/>
        <end position="242"/>
    </location>
</feature>
<feature type="transmembrane region" description="Helical" evidence="14">
    <location>
        <begin position="23"/>
        <end position="42"/>
    </location>
</feature>
<evidence type="ECO:0000259" key="15">
    <source>
        <dbReference type="Pfam" id="PF00905"/>
    </source>
</evidence>
<feature type="binding site" evidence="14">
    <location>
        <position position="379"/>
    </location>
    <ligand>
        <name>Zn(2+)</name>
        <dbReference type="ChEBI" id="CHEBI:29105"/>
    </ligand>
</feature>
<dbReference type="InterPro" id="IPR017790">
    <property type="entry name" value="Penicillin-binding_protein_2"/>
</dbReference>
<proteinExistence type="inferred from homology"/>
<dbReference type="GO" id="GO:0071555">
    <property type="term" value="P:cell wall organization"/>
    <property type="evidence" value="ECO:0007669"/>
    <property type="project" value="UniProtKB-KW"/>
</dbReference>
<keyword evidence="3 14" id="KW-1003">Cell membrane</keyword>
<dbReference type="AlphaFoldDB" id="A0A2S0VVR4"/>
<dbReference type="OrthoDB" id="9766847at2"/>
<evidence type="ECO:0000256" key="2">
    <source>
        <dbReference type="ARBA" id="ARBA00004236"/>
    </source>
</evidence>
<evidence type="ECO:0000256" key="8">
    <source>
        <dbReference type="ARBA" id="ARBA00022801"/>
    </source>
</evidence>
<keyword evidence="9 14" id="KW-0133">Cell shape</keyword>
<name>A0A2S0VVR4_9ALTE</name>
<evidence type="ECO:0000256" key="6">
    <source>
        <dbReference type="ARBA" id="ARBA00022670"/>
    </source>
</evidence>
<protein>
    <recommendedName>
        <fullName evidence="14">Peptidoglycan D,D-transpeptidase MrdA</fullName>
        <ecNumber evidence="14">3.4.16.4</ecNumber>
    </recommendedName>
    <alternativeName>
        <fullName evidence="14">Penicillin-binding protein 2</fullName>
        <shortName evidence="14">PBP-2</shortName>
    </alternativeName>
</protein>
<dbReference type="NCBIfam" id="TIGR03423">
    <property type="entry name" value="pbp2_mrdA"/>
    <property type="match status" value="1"/>
</dbReference>
<dbReference type="Pfam" id="PF00905">
    <property type="entry name" value="Transpeptidase"/>
    <property type="match status" value="1"/>
</dbReference>
<evidence type="ECO:0000259" key="16">
    <source>
        <dbReference type="Pfam" id="PF03717"/>
    </source>
</evidence>
<dbReference type="EC" id="3.4.16.4" evidence="14"/>
<gene>
    <name evidence="14 17" type="primary">mrdA</name>
    <name evidence="17" type="ORF">C2869_18520</name>
</gene>
<dbReference type="InterPro" id="IPR005311">
    <property type="entry name" value="PBP_dimer"/>
</dbReference>
<comment type="cofactor">
    <cofactor evidence="14">
        <name>Zn(2+)</name>
        <dbReference type="ChEBI" id="CHEBI:29105"/>
    </cofactor>
    <text evidence="14">Binds one Zn(2+) ion per subunit.</text>
</comment>
<organism evidence="17 18">
    <name type="scientific">Saccharobesus litoralis</name>
    <dbReference type="NCBI Taxonomy" id="2172099"/>
    <lineage>
        <taxon>Bacteria</taxon>
        <taxon>Pseudomonadati</taxon>
        <taxon>Pseudomonadota</taxon>
        <taxon>Gammaproteobacteria</taxon>
        <taxon>Alteromonadales</taxon>
        <taxon>Alteromonadaceae</taxon>
        <taxon>Saccharobesus</taxon>
    </lineage>
</organism>
<evidence type="ECO:0000313" key="18">
    <source>
        <dbReference type="Proteomes" id="UP000244441"/>
    </source>
</evidence>
<dbReference type="GO" id="GO:0006508">
    <property type="term" value="P:proteolysis"/>
    <property type="evidence" value="ECO:0007669"/>
    <property type="project" value="UniProtKB-KW"/>
</dbReference>
<dbReference type="EMBL" id="CP026604">
    <property type="protein sequence ID" value="AWB68285.1"/>
    <property type="molecule type" value="Genomic_DNA"/>
</dbReference>
<dbReference type="FunFam" id="3.40.710.10:FF:000024">
    <property type="entry name" value="Penicillin-binding protein 2"/>
    <property type="match status" value="1"/>
</dbReference>
<dbReference type="RefSeq" id="WP_108604349.1">
    <property type="nucleotide sequence ID" value="NZ_CP026604.1"/>
</dbReference>
<evidence type="ECO:0000256" key="5">
    <source>
        <dbReference type="ARBA" id="ARBA00022645"/>
    </source>
</evidence>
<keyword evidence="12 14" id="KW-0472">Membrane</keyword>
<dbReference type="Pfam" id="PF03717">
    <property type="entry name" value="PBP_dimer"/>
    <property type="match status" value="1"/>
</dbReference>
<dbReference type="SUPFAM" id="SSF56601">
    <property type="entry name" value="beta-lactamase/transpeptidase-like"/>
    <property type="match status" value="1"/>
</dbReference>
<dbReference type="Gene3D" id="3.30.1390.30">
    <property type="entry name" value="Penicillin-binding protein 2a, domain 3"/>
    <property type="match status" value="1"/>
</dbReference>
<feature type="active site" description="Acyl-ester intermediate" evidence="14">
    <location>
        <position position="334"/>
    </location>
</feature>
<dbReference type="GO" id="GO:0009002">
    <property type="term" value="F:serine-type D-Ala-D-Ala carboxypeptidase activity"/>
    <property type="evidence" value="ECO:0007669"/>
    <property type="project" value="UniProtKB-UniRule"/>
</dbReference>
<dbReference type="Proteomes" id="UP000244441">
    <property type="component" value="Chromosome"/>
</dbReference>
<evidence type="ECO:0000313" key="17">
    <source>
        <dbReference type="EMBL" id="AWB68285.1"/>
    </source>
</evidence>
<dbReference type="InterPro" id="IPR036138">
    <property type="entry name" value="PBP_dimer_sf"/>
</dbReference>
<evidence type="ECO:0000256" key="13">
    <source>
        <dbReference type="ARBA" id="ARBA00023316"/>
    </source>
</evidence>
<dbReference type="SUPFAM" id="SSF56519">
    <property type="entry name" value="Penicillin binding protein dimerisation domain"/>
    <property type="match status" value="1"/>
</dbReference>
<evidence type="ECO:0000256" key="3">
    <source>
        <dbReference type="ARBA" id="ARBA00022475"/>
    </source>
</evidence>
<dbReference type="PANTHER" id="PTHR30627">
    <property type="entry name" value="PEPTIDOGLYCAN D,D-TRANSPEPTIDASE"/>
    <property type="match status" value="1"/>
</dbReference>
<accession>A0A2S0VVR4</accession>